<feature type="compositionally biased region" description="Low complexity" evidence="1">
    <location>
        <begin position="63"/>
        <end position="77"/>
    </location>
</feature>
<feature type="compositionally biased region" description="Gly residues" evidence="1">
    <location>
        <begin position="172"/>
        <end position="235"/>
    </location>
</feature>
<feature type="compositionally biased region" description="Basic and acidic residues" evidence="1">
    <location>
        <begin position="31"/>
        <end position="47"/>
    </location>
</feature>
<dbReference type="EMBL" id="CP096658">
    <property type="protein sequence ID" value="UPW01428.1"/>
    <property type="molecule type" value="Genomic_DNA"/>
</dbReference>
<feature type="region of interest" description="Disordered" evidence="1">
    <location>
        <begin position="21"/>
        <end position="77"/>
    </location>
</feature>
<evidence type="ECO:0000256" key="1">
    <source>
        <dbReference type="SAM" id="MobiDB-lite"/>
    </source>
</evidence>
<proteinExistence type="predicted"/>
<keyword evidence="3" id="KW-1185">Reference proteome</keyword>
<dbReference type="PROSITE" id="PS51257">
    <property type="entry name" value="PROKAR_LIPOPROTEIN"/>
    <property type="match status" value="1"/>
</dbReference>
<reference evidence="2" key="1">
    <citation type="submission" date="2022-04" db="EMBL/GenBank/DDBJ databases">
        <title>Diverse halophilic archaea isolated from saline environments.</title>
        <authorList>
            <person name="Cui H.-L."/>
        </authorList>
    </citation>
    <scope>NUCLEOTIDE SEQUENCE</scope>
    <source>
        <strain evidence="2">XZYJT40</strain>
    </source>
</reference>
<dbReference type="RefSeq" id="WP_248655830.1">
    <property type="nucleotide sequence ID" value="NZ_CP096658.1"/>
</dbReference>
<evidence type="ECO:0000313" key="3">
    <source>
        <dbReference type="Proteomes" id="UP000830434"/>
    </source>
</evidence>
<sequence>MQRRQVLQTSAATLGAAVGLTGCLSSSSDDQQTRRPDTERPNDRSDLDETDAVETASDDPETTETPADPTAPPRESAVFAAVEVSEARLLVTFESNPVVESLAESGETTTAADATRTATNETATTTTTATANRTTTSGTATASETATTTSSLGSLGDSLAALLPVGVAAGRPGRGGGGRGGRSGGGRNGGSGSGGSGWGGSGGGVGGSGGSGRSGSGRSGGSKSGSGSGSSGSGGRKPSPGKRGSGESPARGRNGRHKWHGGSYAAWRGRHGHRVRDADARVVQCGVGYIGDPDATEEELPGAGPVEWTHRCDGDHDEMAVVPSDPGWYRVGARLRGTAEGRDFGWEAVDAKLVDGDDGWRIDAQWKVSPRL</sequence>
<dbReference type="Proteomes" id="UP000830434">
    <property type="component" value="Chromosome"/>
</dbReference>
<evidence type="ECO:0000313" key="2">
    <source>
        <dbReference type="EMBL" id="UPW01428.1"/>
    </source>
</evidence>
<feature type="region of interest" description="Disordered" evidence="1">
    <location>
        <begin position="169"/>
        <end position="264"/>
    </location>
</feature>
<dbReference type="GeneID" id="72189154"/>
<feature type="compositionally biased region" description="Low complexity" evidence="1">
    <location>
        <begin position="108"/>
        <end position="154"/>
    </location>
</feature>
<feature type="compositionally biased region" description="Acidic residues" evidence="1">
    <location>
        <begin position="48"/>
        <end position="62"/>
    </location>
</feature>
<gene>
    <name evidence="2" type="ORF">M0R88_04825</name>
</gene>
<feature type="region of interest" description="Disordered" evidence="1">
    <location>
        <begin position="101"/>
        <end position="154"/>
    </location>
</feature>
<dbReference type="KEGG" id="haxz:M0R88_04825"/>
<protein>
    <submittedName>
        <fullName evidence="2">Uncharacterized protein</fullName>
    </submittedName>
</protein>
<dbReference type="AlphaFoldDB" id="A0A8U0IKY8"/>
<name>A0A8U0IKY8_9EURY</name>
<accession>A0A8U0IKY8</accession>
<organism evidence="2 3">
    <name type="scientific">Halorussus gelatinilyticus</name>
    <dbReference type="NCBI Taxonomy" id="2937524"/>
    <lineage>
        <taxon>Archaea</taxon>
        <taxon>Methanobacteriati</taxon>
        <taxon>Methanobacteriota</taxon>
        <taxon>Stenosarchaea group</taxon>
        <taxon>Halobacteria</taxon>
        <taxon>Halobacteriales</taxon>
        <taxon>Haladaptataceae</taxon>
        <taxon>Halorussus</taxon>
    </lineage>
</organism>